<gene>
    <name evidence="1" type="ORF">GDO81_010974</name>
</gene>
<organism evidence="1 2">
    <name type="scientific">Engystomops pustulosus</name>
    <name type="common">Tungara frog</name>
    <name type="synonym">Physalaemus pustulosus</name>
    <dbReference type="NCBI Taxonomy" id="76066"/>
    <lineage>
        <taxon>Eukaryota</taxon>
        <taxon>Metazoa</taxon>
        <taxon>Chordata</taxon>
        <taxon>Craniata</taxon>
        <taxon>Vertebrata</taxon>
        <taxon>Euteleostomi</taxon>
        <taxon>Amphibia</taxon>
        <taxon>Batrachia</taxon>
        <taxon>Anura</taxon>
        <taxon>Neobatrachia</taxon>
        <taxon>Hyloidea</taxon>
        <taxon>Leptodactylidae</taxon>
        <taxon>Leiuperinae</taxon>
        <taxon>Engystomops</taxon>
    </lineage>
</organism>
<sequence length="83" mass="8960">MSSGHTSVASLHFHMGLRIIMISSNTSGDQSLVFYAVDKVKVSSPIRYIVSGQGYFHLQQVIHSIGEGPSTGINKESLVAQIN</sequence>
<dbReference type="Proteomes" id="UP000824782">
    <property type="component" value="Unassembled WGS sequence"/>
</dbReference>
<evidence type="ECO:0000313" key="1">
    <source>
        <dbReference type="EMBL" id="KAG8579623.1"/>
    </source>
</evidence>
<comment type="caution">
    <text evidence="1">The sequence shown here is derived from an EMBL/GenBank/DDBJ whole genome shotgun (WGS) entry which is preliminary data.</text>
</comment>
<dbReference type="AlphaFoldDB" id="A0AAV7C5G1"/>
<reference evidence="1" key="1">
    <citation type="thesis" date="2020" institute="ProQuest LLC" country="789 East Eisenhower Parkway, Ann Arbor, MI, USA">
        <title>Comparative Genomics and Chromosome Evolution.</title>
        <authorList>
            <person name="Mudd A.B."/>
        </authorList>
    </citation>
    <scope>NUCLEOTIDE SEQUENCE</scope>
    <source>
        <strain evidence="1">237g6f4</strain>
        <tissue evidence="1">Blood</tissue>
    </source>
</reference>
<name>A0AAV7C5G1_ENGPU</name>
<dbReference type="EMBL" id="WNYA01000004">
    <property type="protein sequence ID" value="KAG8579623.1"/>
    <property type="molecule type" value="Genomic_DNA"/>
</dbReference>
<proteinExistence type="predicted"/>
<protein>
    <submittedName>
        <fullName evidence="1">Uncharacterized protein</fullName>
    </submittedName>
</protein>
<evidence type="ECO:0000313" key="2">
    <source>
        <dbReference type="Proteomes" id="UP000824782"/>
    </source>
</evidence>
<keyword evidence="2" id="KW-1185">Reference proteome</keyword>
<accession>A0AAV7C5G1</accession>